<evidence type="ECO:0000313" key="4">
    <source>
        <dbReference type="Proteomes" id="UP001150062"/>
    </source>
</evidence>
<dbReference type="EMBL" id="JAOAOG010000209">
    <property type="protein sequence ID" value="KAJ6240319.1"/>
    <property type="molecule type" value="Genomic_DNA"/>
</dbReference>
<feature type="region of interest" description="Disordered" evidence="1">
    <location>
        <begin position="187"/>
        <end position="211"/>
    </location>
</feature>
<name>A0ABQ8Y7P8_9EUKA</name>
<sequence length="996" mass="118376">MLMTQNPFPVNINPTFICKNSWVVKKKTQVFKNVCSRGKKNAICCWHGKYCQRTHTRVYYPEKHGGKIHYNATKKRKKVNKGEITNKRSTQRTCLNCYNHWRDWNKAGAPKLKLEWEVEREKIEMEVFPSLSDTVSPSTDYGSDSDFSLEQEETVLRSPPVPGKNSFTEQEWQEYLIAENLKDEQRIKDQKEKEEKSKEEKDKEEKQTTIEQLKKKFKSNEKQILRQKSLESGKAPLKPKIQELETPHSAYLVDSQQMILLLKNIHCECGKKKKLKDLKQIFGSFKAELVCKKCAENNGNDSIKSFYFSKKLDQSGENEKSVYKREIGQRKIVASVLAGNFFENYREQMEMLGLCHLKKTAYYRTIAKLREETNCLFQEHLDLNRSKMDLQNLVICIDAGWSSRGHYANECAFIIIDDKTGLLFDLIVVTRETFSGPSGNMEAEAARIFCEKHKNTINLISVVKDGDTKLAEIFKCAWERVTVLQDLNHLLKNVSKTFEKNEYKCIKETGNPIRQWIRSKIKHSWSSLELKIQIKLSFFHFLNYHEVCEHEKKTEDKYDFPKLNILEKQFLIETIGEIRDDINKYLELLKDNLKKIETKIINGYFTKKDKKYWYQICDQIQEKIDFFILKKIKLNHPNFQIFHQDEIEKINDYKITPQFEQLYKLIFDLSKRSEEFKNARSTNKCESFMNSRTKFIDKRFDSEFQWEMRCQFSVLNRELPEWRTILMKQLGFQINLPQLISQYLKNCEKDYEKKRQNTDEYKCNRYMNKMKKFSRGNGNIEKGGYQFKNSTHKQNQDYKHKFRCRSCNVRYSTELSRVLHEIIYHDRAPVTEEKDLISQDLKQTISKINYCSRYLNKSIKTLTTSLNKKKSSRVKLSLKKKQKALKRLTQFQEEFYKTYKINQKRTRGGKKNDYEIEVFQEVEQNENTILSEDDYSEKETLEESELKEMNKIFLPPLENLTSDKHYDEVFGISFDKRLPISFEDDNLFLELTRKKK</sequence>
<dbReference type="Proteomes" id="UP001150062">
    <property type="component" value="Unassembled WGS sequence"/>
</dbReference>
<evidence type="ECO:0000259" key="2">
    <source>
        <dbReference type="PROSITE" id="PS00028"/>
    </source>
</evidence>
<feature type="compositionally biased region" description="Polar residues" evidence="1">
    <location>
        <begin position="134"/>
        <end position="146"/>
    </location>
</feature>
<protein>
    <recommendedName>
        <fullName evidence="2">C2H2-type domain-containing protein</fullName>
    </recommendedName>
</protein>
<proteinExistence type="predicted"/>
<evidence type="ECO:0000313" key="3">
    <source>
        <dbReference type="EMBL" id="KAJ6240319.1"/>
    </source>
</evidence>
<feature type="region of interest" description="Disordered" evidence="1">
    <location>
        <begin position="134"/>
        <end position="165"/>
    </location>
</feature>
<comment type="caution">
    <text evidence="3">The sequence shown here is derived from an EMBL/GenBank/DDBJ whole genome shotgun (WGS) entry which is preliminary data.</text>
</comment>
<accession>A0ABQ8Y7P8</accession>
<gene>
    <name evidence="3" type="ORF">M0813_24317</name>
</gene>
<keyword evidence="4" id="KW-1185">Reference proteome</keyword>
<feature type="domain" description="C2H2-type" evidence="2">
    <location>
        <begin position="804"/>
        <end position="825"/>
    </location>
</feature>
<dbReference type="PROSITE" id="PS00028">
    <property type="entry name" value="ZINC_FINGER_C2H2_1"/>
    <property type="match status" value="1"/>
</dbReference>
<evidence type="ECO:0000256" key="1">
    <source>
        <dbReference type="SAM" id="MobiDB-lite"/>
    </source>
</evidence>
<dbReference type="InterPro" id="IPR013087">
    <property type="entry name" value="Znf_C2H2_type"/>
</dbReference>
<reference evidence="3" key="1">
    <citation type="submission" date="2022-08" db="EMBL/GenBank/DDBJ databases">
        <title>Novel sulfate-reducing endosymbionts in the free-living metamonad Anaeramoeba.</title>
        <authorList>
            <person name="Jerlstrom-Hultqvist J."/>
            <person name="Cepicka I."/>
            <person name="Gallot-Lavallee L."/>
            <person name="Salas-Leiva D."/>
            <person name="Curtis B.A."/>
            <person name="Zahonova K."/>
            <person name="Pipaliya S."/>
            <person name="Dacks J."/>
            <person name="Roger A.J."/>
        </authorList>
    </citation>
    <scope>NUCLEOTIDE SEQUENCE</scope>
    <source>
        <strain evidence="3">Schooner1</strain>
    </source>
</reference>
<organism evidence="3 4">
    <name type="scientific">Anaeramoeba flamelloides</name>
    <dbReference type="NCBI Taxonomy" id="1746091"/>
    <lineage>
        <taxon>Eukaryota</taxon>
        <taxon>Metamonada</taxon>
        <taxon>Anaeramoebidae</taxon>
        <taxon>Anaeramoeba</taxon>
    </lineage>
</organism>